<evidence type="ECO:0000313" key="1">
    <source>
        <dbReference type="EMBL" id="GAI77106.1"/>
    </source>
</evidence>
<dbReference type="AlphaFoldDB" id="X1SD97"/>
<comment type="caution">
    <text evidence="1">The sequence shown here is derived from an EMBL/GenBank/DDBJ whole genome shotgun (WGS) entry which is preliminary data.</text>
</comment>
<protein>
    <submittedName>
        <fullName evidence="1">Uncharacterized protein</fullName>
    </submittedName>
</protein>
<sequence>AQQAAEKIERNKVFYFDLEDMNLLEVVNKGVEEFIAFLVANGADLKERCFVFIRFSITLSLTTSDKNLDRVAGAFKVQIYKKT</sequence>
<dbReference type="EMBL" id="BARW01010506">
    <property type="protein sequence ID" value="GAI77106.1"/>
    <property type="molecule type" value="Genomic_DNA"/>
</dbReference>
<gene>
    <name evidence="1" type="ORF">S12H4_20656</name>
</gene>
<name>X1SD97_9ZZZZ</name>
<proteinExistence type="predicted"/>
<feature type="non-terminal residue" evidence="1">
    <location>
        <position position="1"/>
    </location>
</feature>
<accession>X1SD97</accession>
<reference evidence="1" key="1">
    <citation type="journal article" date="2014" name="Front. Microbiol.">
        <title>High frequency of phylogenetically diverse reductive dehalogenase-homologous genes in deep subseafloor sedimentary metagenomes.</title>
        <authorList>
            <person name="Kawai M."/>
            <person name="Futagami T."/>
            <person name="Toyoda A."/>
            <person name="Takaki Y."/>
            <person name="Nishi S."/>
            <person name="Hori S."/>
            <person name="Arai W."/>
            <person name="Tsubouchi T."/>
            <person name="Morono Y."/>
            <person name="Uchiyama I."/>
            <person name="Ito T."/>
            <person name="Fujiyama A."/>
            <person name="Inagaki F."/>
            <person name="Takami H."/>
        </authorList>
    </citation>
    <scope>NUCLEOTIDE SEQUENCE</scope>
    <source>
        <strain evidence="1">Expedition CK06-06</strain>
    </source>
</reference>
<organism evidence="1">
    <name type="scientific">marine sediment metagenome</name>
    <dbReference type="NCBI Taxonomy" id="412755"/>
    <lineage>
        <taxon>unclassified sequences</taxon>
        <taxon>metagenomes</taxon>
        <taxon>ecological metagenomes</taxon>
    </lineage>
</organism>